<dbReference type="GO" id="GO:0000976">
    <property type="term" value="F:transcription cis-regulatory region binding"/>
    <property type="evidence" value="ECO:0007669"/>
    <property type="project" value="TreeGrafter"/>
</dbReference>
<keyword evidence="2 4" id="KW-0238">DNA-binding</keyword>
<dbReference type="InterPro" id="IPR025996">
    <property type="entry name" value="MT1864/Rv1816-like_C"/>
</dbReference>
<dbReference type="InterPro" id="IPR001647">
    <property type="entry name" value="HTH_TetR"/>
</dbReference>
<organism evidence="6 7">
    <name type="scientific">Gandjariella thermophila</name>
    <dbReference type="NCBI Taxonomy" id="1931992"/>
    <lineage>
        <taxon>Bacteria</taxon>
        <taxon>Bacillati</taxon>
        <taxon>Actinomycetota</taxon>
        <taxon>Actinomycetes</taxon>
        <taxon>Pseudonocardiales</taxon>
        <taxon>Pseudonocardiaceae</taxon>
        <taxon>Gandjariella</taxon>
    </lineage>
</organism>
<feature type="DNA-binding region" description="H-T-H motif" evidence="4">
    <location>
        <begin position="45"/>
        <end position="64"/>
    </location>
</feature>
<dbReference type="OrthoDB" id="3173376at2"/>
<sequence>MLGRGCGHGGRGDNPRRPYHHGRLREELLAASLDLLAETGIDGLSLREVARRARVSKTAPYRHFADKQALLDALAADGMRLLAERMRAAVDRAGVRTLDRQLALAGAYVRFALDRPAQFQLMFGRSKAGYANAPELHEAADAAFEVALEVVRYGQSRGDIAGGDPAVPASVAWALVHGVATLAVADHLAPRDDPEAVDALVRSAVTNLDAGLRPRPATGDRAGPPG</sequence>
<evidence type="ECO:0000256" key="4">
    <source>
        <dbReference type="PROSITE-ProRule" id="PRU00335"/>
    </source>
</evidence>
<dbReference type="InterPro" id="IPR036271">
    <property type="entry name" value="Tet_transcr_reg_TetR-rel_C_sf"/>
</dbReference>
<evidence type="ECO:0000259" key="5">
    <source>
        <dbReference type="PROSITE" id="PS50977"/>
    </source>
</evidence>
<dbReference type="AlphaFoldDB" id="A0A4D4J5W5"/>
<comment type="caution">
    <text evidence="6">The sequence shown here is derived from an EMBL/GenBank/DDBJ whole genome shotgun (WGS) entry which is preliminary data.</text>
</comment>
<evidence type="ECO:0000313" key="6">
    <source>
        <dbReference type="EMBL" id="GDY30470.1"/>
    </source>
</evidence>
<protein>
    <recommendedName>
        <fullName evidence="5">HTH tetR-type domain-containing protein</fullName>
    </recommendedName>
</protein>
<keyword evidence="3" id="KW-0804">Transcription</keyword>
<keyword evidence="1" id="KW-0805">Transcription regulation</keyword>
<evidence type="ECO:0000256" key="3">
    <source>
        <dbReference type="ARBA" id="ARBA00023163"/>
    </source>
</evidence>
<dbReference type="InterPro" id="IPR009057">
    <property type="entry name" value="Homeodomain-like_sf"/>
</dbReference>
<name>A0A4D4J5W5_9PSEU</name>
<accession>A0A4D4J5W5</accession>
<dbReference type="Proteomes" id="UP000298860">
    <property type="component" value="Unassembled WGS sequence"/>
</dbReference>
<dbReference type="EMBL" id="BJFL01000007">
    <property type="protein sequence ID" value="GDY30470.1"/>
    <property type="molecule type" value="Genomic_DNA"/>
</dbReference>
<gene>
    <name evidence="6" type="ORF">GTS_21030</name>
</gene>
<dbReference type="RefSeq" id="WP_137813577.1">
    <property type="nucleotide sequence ID" value="NZ_BJFL01000007.1"/>
</dbReference>
<dbReference type="InterPro" id="IPR050109">
    <property type="entry name" value="HTH-type_TetR-like_transc_reg"/>
</dbReference>
<keyword evidence="7" id="KW-1185">Reference proteome</keyword>
<dbReference type="PANTHER" id="PTHR30055:SF220">
    <property type="entry name" value="TETR-FAMILY REGULATORY PROTEIN"/>
    <property type="match status" value="1"/>
</dbReference>
<dbReference type="SUPFAM" id="SSF48498">
    <property type="entry name" value="Tetracyclin repressor-like, C-terminal domain"/>
    <property type="match status" value="1"/>
</dbReference>
<dbReference type="Pfam" id="PF13305">
    <property type="entry name" value="TetR_C_33"/>
    <property type="match status" value="1"/>
</dbReference>
<reference evidence="7" key="1">
    <citation type="submission" date="2019-04" db="EMBL/GenBank/DDBJ databases">
        <title>Draft genome sequence of Pseudonocardiaceae bacterium SL3-2-4.</title>
        <authorList>
            <person name="Ningsih F."/>
            <person name="Yokota A."/>
            <person name="Sakai Y."/>
            <person name="Nanatani K."/>
            <person name="Yabe S."/>
            <person name="Oetari A."/>
            <person name="Sjamsuridzal W."/>
        </authorList>
    </citation>
    <scope>NUCLEOTIDE SEQUENCE [LARGE SCALE GENOMIC DNA]</scope>
    <source>
        <strain evidence="7">SL3-2-4</strain>
    </source>
</reference>
<dbReference type="GO" id="GO:0003700">
    <property type="term" value="F:DNA-binding transcription factor activity"/>
    <property type="evidence" value="ECO:0007669"/>
    <property type="project" value="TreeGrafter"/>
</dbReference>
<dbReference type="Pfam" id="PF00440">
    <property type="entry name" value="TetR_N"/>
    <property type="match status" value="1"/>
</dbReference>
<dbReference type="SUPFAM" id="SSF46689">
    <property type="entry name" value="Homeodomain-like"/>
    <property type="match status" value="1"/>
</dbReference>
<evidence type="ECO:0000256" key="2">
    <source>
        <dbReference type="ARBA" id="ARBA00023125"/>
    </source>
</evidence>
<dbReference type="Gene3D" id="1.10.357.10">
    <property type="entry name" value="Tetracycline Repressor, domain 2"/>
    <property type="match status" value="1"/>
</dbReference>
<dbReference type="PRINTS" id="PR00455">
    <property type="entry name" value="HTHTETR"/>
</dbReference>
<proteinExistence type="predicted"/>
<feature type="domain" description="HTH tetR-type" evidence="5">
    <location>
        <begin position="22"/>
        <end position="82"/>
    </location>
</feature>
<dbReference type="PANTHER" id="PTHR30055">
    <property type="entry name" value="HTH-TYPE TRANSCRIPTIONAL REGULATOR RUTR"/>
    <property type="match status" value="1"/>
</dbReference>
<evidence type="ECO:0000313" key="7">
    <source>
        <dbReference type="Proteomes" id="UP000298860"/>
    </source>
</evidence>
<dbReference type="PROSITE" id="PS50977">
    <property type="entry name" value="HTH_TETR_2"/>
    <property type="match status" value="1"/>
</dbReference>
<evidence type="ECO:0000256" key="1">
    <source>
        <dbReference type="ARBA" id="ARBA00023015"/>
    </source>
</evidence>